<proteinExistence type="predicted"/>
<protein>
    <submittedName>
        <fullName evidence="1">Uncharacterized protein</fullName>
    </submittedName>
</protein>
<dbReference type="Proteomes" id="UP001153709">
    <property type="component" value="Chromosome 8"/>
</dbReference>
<organism evidence="1 2">
    <name type="scientific">Diabrotica balteata</name>
    <name type="common">Banded cucumber beetle</name>
    <dbReference type="NCBI Taxonomy" id="107213"/>
    <lineage>
        <taxon>Eukaryota</taxon>
        <taxon>Metazoa</taxon>
        <taxon>Ecdysozoa</taxon>
        <taxon>Arthropoda</taxon>
        <taxon>Hexapoda</taxon>
        <taxon>Insecta</taxon>
        <taxon>Pterygota</taxon>
        <taxon>Neoptera</taxon>
        <taxon>Endopterygota</taxon>
        <taxon>Coleoptera</taxon>
        <taxon>Polyphaga</taxon>
        <taxon>Cucujiformia</taxon>
        <taxon>Chrysomeloidea</taxon>
        <taxon>Chrysomelidae</taxon>
        <taxon>Galerucinae</taxon>
        <taxon>Diabroticina</taxon>
        <taxon>Diabroticites</taxon>
        <taxon>Diabrotica</taxon>
    </lineage>
</organism>
<gene>
    <name evidence="1" type="ORF">DIABBA_LOCUS12733</name>
</gene>
<name>A0A9N9T6Z5_DIABA</name>
<dbReference type="PANTHER" id="PTHR10773">
    <property type="entry name" value="DNA-DIRECTED RNA POLYMERASES I, II, AND III SUBUNIT RPABC2"/>
    <property type="match status" value="1"/>
</dbReference>
<dbReference type="OrthoDB" id="6749779at2759"/>
<dbReference type="AlphaFoldDB" id="A0A9N9T6Z5"/>
<dbReference type="EMBL" id="OU898283">
    <property type="protein sequence ID" value="CAG9840034.1"/>
    <property type="molecule type" value="Genomic_DNA"/>
</dbReference>
<accession>A0A9N9T6Z5</accession>
<evidence type="ECO:0000313" key="2">
    <source>
        <dbReference type="Proteomes" id="UP001153709"/>
    </source>
</evidence>
<evidence type="ECO:0000313" key="1">
    <source>
        <dbReference type="EMBL" id="CAG9840034.1"/>
    </source>
</evidence>
<reference evidence="1" key="1">
    <citation type="submission" date="2022-01" db="EMBL/GenBank/DDBJ databases">
        <authorList>
            <person name="King R."/>
        </authorList>
    </citation>
    <scope>NUCLEOTIDE SEQUENCE</scope>
</reference>
<keyword evidence="2" id="KW-1185">Reference proteome</keyword>
<dbReference type="PANTHER" id="PTHR10773:SF19">
    <property type="match status" value="1"/>
</dbReference>
<sequence>MSELQGGKGSDQIASCILKKLLQLPTSVEQVITYSDTCGGQNRNINMAVMFMYALAKNDHLKIIDQMFLLPGHTRLECDSDHALIEPAKKDLVLQDLRMLM</sequence>